<dbReference type="RefSeq" id="WP_207347847.1">
    <property type="nucleotide sequence ID" value="NZ_CP076456.1"/>
</dbReference>
<evidence type="ECO:0000313" key="3">
    <source>
        <dbReference type="Proteomes" id="UP000680588"/>
    </source>
</evidence>
<dbReference type="InterPro" id="IPR050266">
    <property type="entry name" value="AB_hydrolase_sf"/>
</dbReference>
<dbReference type="InterPro" id="IPR000073">
    <property type="entry name" value="AB_hydrolase_1"/>
</dbReference>
<keyword evidence="2" id="KW-0378">Hydrolase</keyword>
<dbReference type="SUPFAM" id="SSF53474">
    <property type="entry name" value="alpha/beta-Hydrolases"/>
    <property type="match status" value="1"/>
</dbReference>
<accession>A0A975PDM6</accession>
<dbReference type="GO" id="GO:0047372">
    <property type="term" value="F:monoacylglycerol lipase activity"/>
    <property type="evidence" value="ECO:0007669"/>
    <property type="project" value="TreeGrafter"/>
</dbReference>
<reference evidence="2" key="1">
    <citation type="submission" date="2021-06" db="EMBL/GenBank/DDBJ databases">
        <title>Novel species in genus Arthrobacter.</title>
        <authorList>
            <person name="Zhang G."/>
        </authorList>
    </citation>
    <scope>NUCLEOTIDE SEQUENCE</scope>
    <source>
        <strain evidence="2">Zg-ZUI122</strain>
    </source>
</reference>
<dbReference type="PANTHER" id="PTHR43798:SF5">
    <property type="entry name" value="MONOACYLGLYCEROL LIPASE ABHD6"/>
    <property type="match status" value="1"/>
</dbReference>
<gene>
    <name evidence="2" type="ORF">KG104_14820</name>
</gene>
<sequence length="251" mass="27388">MTGTKAQPTHKRVRVGEYDVDIRTYGSGADQMVLVHGLGASGRYFSRLVDELAKDSTVHTLEMPGFGSASTPHHGLDMAGFAQISCDALRAAGIGPTQWVGHSMGCQVVTEMALCAPDLVTSVVLMGPTTNSGERHAVPQGLRLAQDCLREPPVINWILLTDYLRAGPRWYLRTMPKMVRHRLEERIGRVQAPVTLVRGARDPIVPARWLRELAAARPGAVAVELPGQPHVCMYTEPAQTAALLREAARRQ</sequence>
<dbReference type="Pfam" id="PF12697">
    <property type="entry name" value="Abhydrolase_6"/>
    <property type="match status" value="1"/>
</dbReference>
<dbReference type="KEGG" id="asun:KG104_14820"/>
<protein>
    <submittedName>
        <fullName evidence="2">Alpha/beta hydrolase</fullName>
    </submittedName>
</protein>
<evidence type="ECO:0000259" key="1">
    <source>
        <dbReference type="Pfam" id="PF12697"/>
    </source>
</evidence>
<organism evidence="2 3">
    <name type="scientific">Arthrobacter sunyaminii</name>
    <dbReference type="NCBI Taxonomy" id="2816859"/>
    <lineage>
        <taxon>Bacteria</taxon>
        <taxon>Bacillati</taxon>
        <taxon>Actinomycetota</taxon>
        <taxon>Actinomycetes</taxon>
        <taxon>Micrococcales</taxon>
        <taxon>Micrococcaceae</taxon>
        <taxon>Arthrobacter</taxon>
    </lineage>
</organism>
<keyword evidence="3" id="KW-1185">Reference proteome</keyword>
<dbReference type="AlphaFoldDB" id="A0A975PDM6"/>
<name>A0A975PDM6_9MICC</name>
<dbReference type="Proteomes" id="UP000680588">
    <property type="component" value="Chromosome"/>
</dbReference>
<proteinExistence type="predicted"/>
<dbReference type="PANTHER" id="PTHR43798">
    <property type="entry name" value="MONOACYLGLYCEROL LIPASE"/>
    <property type="match status" value="1"/>
</dbReference>
<evidence type="ECO:0000313" key="2">
    <source>
        <dbReference type="EMBL" id="QWQ35720.1"/>
    </source>
</evidence>
<dbReference type="GO" id="GO:0046464">
    <property type="term" value="P:acylglycerol catabolic process"/>
    <property type="evidence" value="ECO:0007669"/>
    <property type="project" value="TreeGrafter"/>
</dbReference>
<dbReference type="GO" id="GO:0016020">
    <property type="term" value="C:membrane"/>
    <property type="evidence" value="ECO:0007669"/>
    <property type="project" value="TreeGrafter"/>
</dbReference>
<dbReference type="Gene3D" id="3.40.50.1820">
    <property type="entry name" value="alpha/beta hydrolase"/>
    <property type="match status" value="1"/>
</dbReference>
<feature type="domain" description="AB hydrolase-1" evidence="1">
    <location>
        <begin position="32"/>
        <end position="242"/>
    </location>
</feature>
<dbReference type="EMBL" id="CP076456">
    <property type="protein sequence ID" value="QWQ35720.1"/>
    <property type="molecule type" value="Genomic_DNA"/>
</dbReference>
<dbReference type="InterPro" id="IPR029058">
    <property type="entry name" value="AB_hydrolase_fold"/>
</dbReference>